<keyword evidence="12" id="KW-1185">Reference proteome</keyword>
<dbReference type="InterPro" id="IPR010876">
    <property type="entry name" value="C1orf43"/>
</dbReference>
<dbReference type="GO" id="GO:0016020">
    <property type="term" value="C:membrane"/>
    <property type="evidence" value="ECO:0007669"/>
    <property type="project" value="UniProtKB-SubCell"/>
</dbReference>
<keyword evidence="5 10" id="KW-0812">Transmembrane</keyword>
<gene>
    <name evidence="11" type="ORF">EVEC_LOCUS4508</name>
</gene>
<keyword evidence="6 10" id="KW-1133">Transmembrane helix</keyword>
<evidence type="ECO:0000256" key="8">
    <source>
        <dbReference type="ARBA" id="ARBA00023128"/>
    </source>
</evidence>
<dbReference type="GO" id="GO:0005794">
    <property type="term" value="C:Golgi apparatus"/>
    <property type="evidence" value="ECO:0007669"/>
    <property type="project" value="UniProtKB-SubCell"/>
</dbReference>
<evidence type="ECO:0000256" key="2">
    <source>
        <dbReference type="ARBA" id="ARBA00004167"/>
    </source>
</evidence>
<organism evidence="13">
    <name type="scientific">Enterobius vermicularis</name>
    <name type="common">Human pinworm</name>
    <dbReference type="NCBI Taxonomy" id="51028"/>
    <lineage>
        <taxon>Eukaryota</taxon>
        <taxon>Metazoa</taxon>
        <taxon>Ecdysozoa</taxon>
        <taxon>Nematoda</taxon>
        <taxon>Chromadorea</taxon>
        <taxon>Rhabditida</taxon>
        <taxon>Spirurina</taxon>
        <taxon>Oxyuridomorpha</taxon>
        <taxon>Oxyuroidea</taxon>
        <taxon>Oxyuridae</taxon>
        <taxon>Enterobius</taxon>
    </lineage>
</organism>
<dbReference type="PANTHER" id="PTHR21425:SF2">
    <property type="entry name" value="PROTEIN C1ORF43"/>
    <property type="match status" value="1"/>
</dbReference>
<evidence type="ECO:0000256" key="7">
    <source>
        <dbReference type="ARBA" id="ARBA00023034"/>
    </source>
</evidence>
<dbReference type="PANTHER" id="PTHR21425">
    <property type="entry name" value="NICE-3"/>
    <property type="match status" value="1"/>
</dbReference>
<reference evidence="11 12" key="2">
    <citation type="submission" date="2018-10" db="EMBL/GenBank/DDBJ databases">
        <authorList>
            <consortium name="Pathogen Informatics"/>
        </authorList>
    </citation>
    <scope>NUCLEOTIDE SEQUENCE [LARGE SCALE GENOMIC DNA]</scope>
</reference>
<name>A0A0N4V3Z5_ENTVE</name>
<dbReference type="WBParaSite" id="EVEC_0000480001-mRNA-1">
    <property type="protein sequence ID" value="EVEC_0000480001-mRNA-1"/>
    <property type="gene ID" value="EVEC_0000480001"/>
</dbReference>
<comment type="function">
    <text evidence="1">General regulator of phagocytosis. Required to uptake Gram negative bacterium by macrophages.</text>
</comment>
<keyword evidence="8" id="KW-0496">Mitochondrion</keyword>
<protein>
    <submittedName>
        <fullName evidence="13">DUF4760 domain-containing protein</fullName>
    </submittedName>
</protein>
<dbReference type="EMBL" id="UXUI01007877">
    <property type="protein sequence ID" value="VDD89757.1"/>
    <property type="molecule type" value="Genomic_DNA"/>
</dbReference>
<dbReference type="Proteomes" id="UP000274131">
    <property type="component" value="Unassembled WGS sequence"/>
</dbReference>
<feature type="transmembrane region" description="Helical" evidence="10">
    <location>
        <begin position="12"/>
        <end position="34"/>
    </location>
</feature>
<evidence type="ECO:0000313" key="13">
    <source>
        <dbReference type="WBParaSite" id="EVEC_0000480001-mRNA-1"/>
    </source>
</evidence>
<evidence type="ECO:0000256" key="1">
    <source>
        <dbReference type="ARBA" id="ARBA00002620"/>
    </source>
</evidence>
<comment type="subcellular location">
    <subcellularLocation>
        <location evidence="4">Golgi apparatus</location>
    </subcellularLocation>
    <subcellularLocation>
        <location evidence="2">Membrane</location>
        <topology evidence="2">Single-pass membrane protein</topology>
    </subcellularLocation>
    <subcellularLocation>
        <location evidence="3">Mitochondrion</location>
    </subcellularLocation>
</comment>
<dbReference type="OrthoDB" id="5960253at2759"/>
<sequence>MQELDIDGYTVAYLLTFSLWILITLALIAQRQIFRFRKNNMRREQNSIVGAGLSKSKRIELNKGIDAVYQFQLLRAPKFTEIGTISEHANAPYIYRMIALDELREIDRQLQFINSDLLRLPGESAYAYLSRLRSLALPMLSQSIIERIGYLAEHCRFRSQPFGEEQLNELRELIMDVVRVLNHEQERLSALKLQSRSGTFEAPTMSSEDSGRRY</sequence>
<evidence type="ECO:0000313" key="11">
    <source>
        <dbReference type="EMBL" id="VDD89757.1"/>
    </source>
</evidence>
<dbReference type="GO" id="GO:0005739">
    <property type="term" value="C:mitochondrion"/>
    <property type="evidence" value="ECO:0007669"/>
    <property type="project" value="UniProtKB-SubCell"/>
</dbReference>
<evidence type="ECO:0000256" key="6">
    <source>
        <dbReference type="ARBA" id="ARBA00022989"/>
    </source>
</evidence>
<reference evidence="13" key="1">
    <citation type="submission" date="2017-02" db="UniProtKB">
        <authorList>
            <consortium name="WormBaseParasite"/>
        </authorList>
    </citation>
    <scope>IDENTIFICATION</scope>
</reference>
<evidence type="ECO:0000256" key="5">
    <source>
        <dbReference type="ARBA" id="ARBA00022692"/>
    </source>
</evidence>
<dbReference type="Pfam" id="PF07406">
    <property type="entry name" value="NICE-3"/>
    <property type="match status" value="1"/>
</dbReference>
<dbReference type="AlphaFoldDB" id="A0A0N4V3Z5"/>
<proteinExistence type="predicted"/>
<evidence type="ECO:0000256" key="9">
    <source>
        <dbReference type="ARBA" id="ARBA00023136"/>
    </source>
</evidence>
<evidence type="ECO:0000256" key="3">
    <source>
        <dbReference type="ARBA" id="ARBA00004173"/>
    </source>
</evidence>
<keyword evidence="7" id="KW-0333">Golgi apparatus</keyword>
<evidence type="ECO:0000256" key="10">
    <source>
        <dbReference type="SAM" id="Phobius"/>
    </source>
</evidence>
<evidence type="ECO:0000256" key="4">
    <source>
        <dbReference type="ARBA" id="ARBA00004555"/>
    </source>
</evidence>
<evidence type="ECO:0000313" key="12">
    <source>
        <dbReference type="Proteomes" id="UP000274131"/>
    </source>
</evidence>
<keyword evidence="9 10" id="KW-0472">Membrane</keyword>
<accession>A0A0N4V3Z5</accession>